<feature type="transmembrane region" description="Helical" evidence="6">
    <location>
        <begin position="7"/>
        <end position="32"/>
    </location>
</feature>
<feature type="transmembrane region" description="Helical" evidence="6">
    <location>
        <begin position="299"/>
        <end position="316"/>
    </location>
</feature>
<dbReference type="InterPro" id="IPR002528">
    <property type="entry name" value="MATE_fam"/>
</dbReference>
<reference evidence="8" key="1">
    <citation type="journal article" date="2018" name="MSphere">
        <title>Fusobacterium Genomics Using MinION and Illumina Sequencing Enables Genome Completion and Correction.</title>
        <authorList>
            <person name="Todd S.M."/>
            <person name="Settlage R.E."/>
            <person name="Lahmers K.K."/>
            <person name="Slade D.J."/>
        </authorList>
    </citation>
    <scope>NUCLEOTIDE SEQUENCE [LARGE SCALE GENOMIC DNA]</scope>
    <source>
        <strain evidence="8">ATCC 27725</strain>
    </source>
</reference>
<evidence type="ECO:0000313" key="8">
    <source>
        <dbReference type="Proteomes" id="UP000241238"/>
    </source>
</evidence>
<evidence type="ECO:0000256" key="5">
    <source>
        <dbReference type="ARBA" id="ARBA00023136"/>
    </source>
</evidence>
<gene>
    <name evidence="7" type="ORF">C4N18_07560</name>
</gene>
<feature type="transmembrane region" description="Helical" evidence="6">
    <location>
        <begin position="102"/>
        <end position="124"/>
    </location>
</feature>
<feature type="transmembrane region" description="Helical" evidence="6">
    <location>
        <begin position="263"/>
        <end position="287"/>
    </location>
</feature>
<feature type="transmembrane region" description="Helical" evidence="6">
    <location>
        <begin position="72"/>
        <end position="96"/>
    </location>
</feature>
<keyword evidence="4 6" id="KW-1133">Transmembrane helix</keyword>
<feature type="transmembrane region" description="Helical" evidence="6">
    <location>
        <begin position="222"/>
        <end position="243"/>
    </location>
</feature>
<evidence type="ECO:0000256" key="6">
    <source>
        <dbReference type="SAM" id="Phobius"/>
    </source>
</evidence>
<evidence type="ECO:0000256" key="3">
    <source>
        <dbReference type="ARBA" id="ARBA00022692"/>
    </source>
</evidence>
<organism evidence="7 8">
    <name type="scientific">Fusobacterium varium ATCC 27725</name>
    <dbReference type="NCBI Taxonomy" id="469618"/>
    <lineage>
        <taxon>Bacteria</taxon>
        <taxon>Fusobacteriati</taxon>
        <taxon>Fusobacteriota</taxon>
        <taxon>Fusobacteriia</taxon>
        <taxon>Fusobacteriales</taxon>
        <taxon>Fusobacteriaceae</taxon>
        <taxon>Fusobacterium</taxon>
    </lineage>
</organism>
<keyword evidence="8" id="KW-1185">Reference proteome</keyword>
<feature type="transmembrane region" description="Helical" evidence="6">
    <location>
        <begin position="180"/>
        <end position="202"/>
    </location>
</feature>
<dbReference type="Proteomes" id="UP000241238">
    <property type="component" value="Chromosome"/>
</dbReference>
<keyword evidence="2" id="KW-1003">Cell membrane</keyword>
<name>A0ABN5JGA9_FUSVA</name>
<comment type="subcellular location">
    <subcellularLocation>
        <location evidence="1">Cell membrane</location>
        <topology evidence="1">Multi-pass membrane protein</topology>
    </subcellularLocation>
</comment>
<keyword evidence="3 6" id="KW-0812">Transmembrane</keyword>
<feature type="transmembrane region" description="Helical" evidence="6">
    <location>
        <begin position="322"/>
        <end position="341"/>
    </location>
</feature>
<evidence type="ECO:0000313" key="7">
    <source>
        <dbReference type="EMBL" id="AVQ31072.1"/>
    </source>
</evidence>
<accession>A0ABN5JGA9</accession>
<evidence type="ECO:0000256" key="1">
    <source>
        <dbReference type="ARBA" id="ARBA00004651"/>
    </source>
</evidence>
<dbReference type="Pfam" id="PF01554">
    <property type="entry name" value="MatE"/>
    <property type="match status" value="2"/>
</dbReference>
<proteinExistence type="predicted"/>
<evidence type="ECO:0000256" key="2">
    <source>
        <dbReference type="ARBA" id="ARBA00022475"/>
    </source>
</evidence>
<evidence type="ECO:0000256" key="4">
    <source>
        <dbReference type="ARBA" id="ARBA00022989"/>
    </source>
</evidence>
<dbReference type="InterPro" id="IPR051327">
    <property type="entry name" value="MATE_MepA_subfamily"/>
</dbReference>
<dbReference type="PANTHER" id="PTHR43823">
    <property type="entry name" value="SPORULATION PROTEIN YKVU"/>
    <property type="match status" value="1"/>
</dbReference>
<dbReference type="EMBL" id="CP028103">
    <property type="protein sequence ID" value="AVQ31072.1"/>
    <property type="molecule type" value="Genomic_DNA"/>
</dbReference>
<protein>
    <submittedName>
        <fullName evidence="7">MATE family efflux transporter</fullName>
    </submittedName>
</protein>
<dbReference type="PANTHER" id="PTHR43823:SF3">
    <property type="entry name" value="MULTIDRUG EXPORT PROTEIN MEPA"/>
    <property type="match status" value="1"/>
</dbReference>
<feature type="transmembrane region" description="Helical" evidence="6">
    <location>
        <begin position="44"/>
        <end position="65"/>
    </location>
</feature>
<sequence length="353" mass="39213">MFTTATLSLATFGIILSVLITIFIEPIIHFLGGSGVLFPYVKDYMSVVILFCTCYMVGYALEIYIKVDGNPVYPAICVMTGGIVNIFLDYLFVAVYPYGIKGAAFATGMSQLTSTSMLLFYILFKTKKIKFIKLKYSFKDLLKISKIGFAEFLAEVSTGIAIFIFNIVLIKELGEKGVSAFGIIGYISSFVVMTMIGFSQGIQPIVSFNLGAKKYTNVIKTLKISLLMIITTGIVFYGSINIFSEKIISTFLNDIETFKMTKYALAVYSFAYIINGLNIVTAGYFTAVKKVKISTTITILRGVILIGIFLIVLPRLFGTVGIWWSVPAAELVTLISSIYFIKKYMHKYENIRA</sequence>
<feature type="transmembrane region" description="Helical" evidence="6">
    <location>
        <begin position="144"/>
        <end position="168"/>
    </location>
</feature>
<keyword evidence="5 6" id="KW-0472">Membrane</keyword>